<keyword evidence="3" id="KW-0472">Membrane</keyword>
<organism evidence="4 5">
    <name type="scientific">Methylobacterium persicinum</name>
    <dbReference type="NCBI Taxonomy" id="374426"/>
    <lineage>
        <taxon>Bacteria</taxon>
        <taxon>Pseudomonadati</taxon>
        <taxon>Pseudomonadota</taxon>
        <taxon>Alphaproteobacteria</taxon>
        <taxon>Hyphomicrobiales</taxon>
        <taxon>Methylobacteriaceae</taxon>
        <taxon>Methylobacterium</taxon>
    </lineage>
</organism>
<proteinExistence type="predicted"/>
<comment type="caution">
    <text evidence="4">The sequence shown here is derived from an EMBL/GenBank/DDBJ whole genome shotgun (WGS) entry which is preliminary data.</text>
</comment>
<reference evidence="4 5" key="1">
    <citation type="submission" date="2023-07" db="EMBL/GenBank/DDBJ databases">
        <title>Genomic Encyclopedia of Type Strains, Phase IV (KMG-IV): sequencing the most valuable type-strain genomes for metagenomic binning, comparative biology and taxonomic classification.</title>
        <authorList>
            <person name="Goeker M."/>
        </authorList>
    </citation>
    <scope>NUCLEOTIDE SEQUENCE [LARGE SCALE GENOMIC DNA]</scope>
    <source>
        <strain evidence="4 5">DSM 19562</strain>
    </source>
</reference>
<dbReference type="EMBL" id="JAUSVV010000003">
    <property type="protein sequence ID" value="MDQ0442598.1"/>
    <property type="molecule type" value="Genomic_DNA"/>
</dbReference>
<protein>
    <submittedName>
        <fullName evidence="4">Uncharacterized protein</fullName>
    </submittedName>
</protein>
<name>A0ABU0HJV1_9HYPH</name>
<feature type="transmembrane region" description="Helical" evidence="3">
    <location>
        <begin position="18"/>
        <end position="36"/>
    </location>
</feature>
<evidence type="ECO:0000313" key="4">
    <source>
        <dbReference type="EMBL" id="MDQ0442598.1"/>
    </source>
</evidence>
<sequence>MAIVMLFFWTVTGKATDLVLFIVLPFLLVNAFYIFFTRPTLRTSDIIKKASTGLALASIELQYRAQDAQDREVEAEQQYQAEAENYQYKLEVARDMLKQLGMKVPLALKKETKIRQIAHQSETRDAALPKPSPAAVVSDVIGSANGQVAAAKPNPPIGPMRLTPASTTLN</sequence>
<evidence type="ECO:0000256" key="3">
    <source>
        <dbReference type="SAM" id="Phobius"/>
    </source>
</evidence>
<keyword evidence="1" id="KW-0175">Coiled coil</keyword>
<accession>A0ABU0HJV1</accession>
<dbReference type="Proteomes" id="UP001236369">
    <property type="component" value="Unassembled WGS sequence"/>
</dbReference>
<keyword evidence="3" id="KW-0812">Transmembrane</keyword>
<evidence type="ECO:0000256" key="1">
    <source>
        <dbReference type="SAM" id="Coils"/>
    </source>
</evidence>
<dbReference type="RefSeq" id="WP_238248669.1">
    <property type="nucleotide sequence ID" value="NZ_BPQX01000021.1"/>
</dbReference>
<evidence type="ECO:0000313" key="5">
    <source>
        <dbReference type="Proteomes" id="UP001236369"/>
    </source>
</evidence>
<keyword evidence="5" id="KW-1185">Reference proteome</keyword>
<keyword evidence="3" id="KW-1133">Transmembrane helix</keyword>
<gene>
    <name evidence="4" type="ORF">QO016_002092</name>
</gene>
<feature type="coiled-coil region" evidence="1">
    <location>
        <begin position="65"/>
        <end position="96"/>
    </location>
</feature>
<evidence type="ECO:0000256" key="2">
    <source>
        <dbReference type="SAM" id="MobiDB-lite"/>
    </source>
</evidence>
<feature type="region of interest" description="Disordered" evidence="2">
    <location>
        <begin position="147"/>
        <end position="170"/>
    </location>
</feature>